<dbReference type="NCBIfam" id="NF008206">
    <property type="entry name" value="PRK10966.1"/>
    <property type="match status" value="1"/>
</dbReference>
<dbReference type="InterPro" id="IPR041796">
    <property type="entry name" value="Mre11_N"/>
</dbReference>
<dbReference type="GO" id="GO:0006260">
    <property type="term" value="P:DNA replication"/>
    <property type="evidence" value="ECO:0007669"/>
    <property type="project" value="UniProtKB-KW"/>
</dbReference>
<evidence type="ECO:0000256" key="1">
    <source>
        <dbReference type="ARBA" id="ARBA00010555"/>
    </source>
</evidence>
<evidence type="ECO:0000256" key="3">
    <source>
        <dbReference type="ARBA" id="ARBA00013365"/>
    </source>
</evidence>
<dbReference type="GO" id="GO:0004519">
    <property type="term" value="F:endonuclease activity"/>
    <property type="evidence" value="ECO:0007669"/>
    <property type="project" value="UniProtKB-KW"/>
</dbReference>
<dbReference type="InterPro" id="IPR050535">
    <property type="entry name" value="DNA_Repair-Maintenance_Comp"/>
</dbReference>
<evidence type="ECO:0000313" key="10">
    <source>
        <dbReference type="EMBL" id="KMV36311.1"/>
    </source>
</evidence>
<evidence type="ECO:0000256" key="2">
    <source>
        <dbReference type="ARBA" id="ARBA00011322"/>
    </source>
</evidence>
<dbReference type="Proteomes" id="UP000037315">
    <property type="component" value="Unassembled WGS sequence"/>
</dbReference>
<comment type="caution">
    <text evidence="10">The sequence shown here is derived from an EMBL/GenBank/DDBJ whole genome shotgun (WGS) entry which is preliminary data.</text>
</comment>
<dbReference type="CDD" id="cd00840">
    <property type="entry name" value="MPP_Mre11_N"/>
    <property type="match status" value="1"/>
</dbReference>
<dbReference type="Pfam" id="PF12320">
    <property type="entry name" value="SbcD_C"/>
    <property type="match status" value="1"/>
</dbReference>
<keyword evidence="4 7" id="KW-0540">Nuclease</keyword>
<evidence type="ECO:0000313" key="11">
    <source>
        <dbReference type="Proteomes" id="UP000037315"/>
    </source>
</evidence>
<keyword evidence="7" id="KW-0233">DNA recombination</keyword>
<comment type="similarity">
    <text evidence="1 7">Belongs to the SbcD family.</text>
</comment>
<evidence type="ECO:0000256" key="6">
    <source>
        <dbReference type="ARBA" id="ARBA00022839"/>
    </source>
</evidence>
<evidence type="ECO:0000256" key="7">
    <source>
        <dbReference type="RuleBase" id="RU363069"/>
    </source>
</evidence>
<keyword evidence="6 7" id="KW-0269">Exonuclease</keyword>
<keyword evidence="5 7" id="KW-0378">Hydrolase</keyword>
<evidence type="ECO:0000256" key="4">
    <source>
        <dbReference type="ARBA" id="ARBA00022722"/>
    </source>
</evidence>
<dbReference type="RefSeq" id="WP_048887264.1">
    <property type="nucleotide sequence ID" value="NZ_LFEJ01000003.1"/>
</dbReference>
<keyword evidence="7" id="KW-0235">DNA replication</keyword>
<dbReference type="PANTHER" id="PTHR30337:SF0">
    <property type="entry name" value="NUCLEASE SBCCD SUBUNIT D"/>
    <property type="match status" value="1"/>
</dbReference>
<name>A0A0J8VSZ8_9ENTR</name>
<reference evidence="10 11" key="1">
    <citation type="submission" date="2015-06" db="EMBL/GenBank/DDBJ databases">
        <title>Genome sequencing of Cronobacter sp. strain DJ34 isolated from petroleum contaminated sludge of Duliajan Oil Fields, Assam, India.</title>
        <authorList>
            <person name="Pal S."/>
            <person name="Banerjee T.D."/>
            <person name="Roy A."/>
            <person name="Sar P."/>
            <person name="Kazy S.K."/>
        </authorList>
    </citation>
    <scope>NUCLEOTIDE SEQUENCE [LARGE SCALE GENOMIC DNA]</scope>
    <source>
        <strain evidence="10 11">DJ34</strain>
    </source>
</reference>
<dbReference type="GO" id="GO:0008408">
    <property type="term" value="F:3'-5' exonuclease activity"/>
    <property type="evidence" value="ECO:0007669"/>
    <property type="project" value="InterPro"/>
</dbReference>
<organism evidence="10 11">
    <name type="scientific">Franconibacter pulveris</name>
    <dbReference type="NCBI Taxonomy" id="435910"/>
    <lineage>
        <taxon>Bacteria</taxon>
        <taxon>Pseudomonadati</taxon>
        <taxon>Pseudomonadota</taxon>
        <taxon>Gammaproteobacteria</taxon>
        <taxon>Enterobacterales</taxon>
        <taxon>Enterobacteriaceae</taxon>
        <taxon>Franconibacter</taxon>
    </lineage>
</organism>
<dbReference type="NCBIfam" id="TIGR00619">
    <property type="entry name" value="sbcd"/>
    <property type="match status" value="1"/>
</dbReference>
<dbReference type="Gene3D" id="3.30.160.720">
    <property type="match status" value="1"/>
</dbReference>
<dbReference type="STRING" id="1121863.GCA_000621185_00658"/>
<comment type="subunit">
    <text evidence="2 7">Heterodimer of SbcC and SbcD.</text>
</comment>
<keyword evidence="7" id="KW-0255">Endonuclease</keyword>
<feature type="domain" description="Calcineurin-like phosphoesterase" evidence="8">
    <location>
        <begin position="1"/>
        <end position="229"/>
    </location>
</feature>
<keyword evidence="11" id="KW-1185">Reference proteome</keyword>
<gene>
    <name evidence="7" type="primary">sbcD</name>
    <name evidence="10" type="ORF">ACH50_02570</name>
</gene>
<dbReference type="InterPro" id="IPR026843">
    <property type="entry name" value="SbcD_C"/>
</dbReference>
<evidence type="ECO:0000256" key="5">
    <source>
        <dbReference type="ARBA" id="ARBA00022801"/>
    </source>
</evidence>
<dbReference type="EMBL" id="LFEJ01000003">
    <property type="protein sequence ID" value="KMV36311.1"/>
    <property type="molecule type" value="Genomic_DNA"/>
</dbReference>
<sequence length="404" mass="45072">MRILHTSDWHLGQNFYTKSRAAEHQAFLDWLLEAAVEHQADAIIVAGDIFDTGSPPSYARELYNRFVVKLQATQCQLIVLAGNHDSVATLNESRELLACLNTRVIASAQQDPASQAIILNRRDGAPGAVLCPIPFLRPRDILRSRGGQSGSEKQQQLLEAITQHYEQCYNAACALRGEQALPIIATGHLTTVGVTKSDAVRDIYIGTLDAFPAHLFPAADYIALGHIHRAQKVAASDHIRYSGSPIALSFDETGKEKSVFLVEFTQGKLRDVTALPVPVSQPLAVVKGTLEEIAQALNQWRDAPAGPKVWLDIEIATEQFLHDMQRQITQLTENLPVEVVLLRRSRELREKNLGTLQTETLSELGVEKVFERRLQQEQLEEEEARRLRTLFAQTLESLHQEEEA</sequence>
<dbReference type="AlphaFoldDB" id="A0A0J8VSZ8"/>
<dbReference type="InterPro" id="IPR029052">
    <property type="entry name" value="Metallo-depent_PP-like"/>
</dbReference>
<dbReference type="Gene3D" id="3.60.21.10">
    <property type="match status" value="1"/>
</dbReference>
<dbReference type="InterPro" id="IPR004593">
    <property type="entry name" value="SbcD"/>
</dbReference>
<protein>
    <recommendedName>
        <fullName evidence="3 7">Nuclease SbcCD subunit D</fullName>
    </recommendedName>
</protein>
<dbReference type="InterPro" id="IPR004843">
    <property type="entry name" value="Calcineurin-like_PHP"/>
</dbReference>
<dbReference type="Pfam" id="PF00149">
    <property type="entry name" value="Metallophos"/>
    <property type="match status" value="1"/>
</dbReference>
<dbReference type="SUPFAM" id="SSF56300">
    <property type="entry name" value="Metallo-dependent phosphatases"/>
    <property type="match status" value="1"/>
</dbReference>
<dbReference type="OrthoDB" id="9773856at2"/>
<dbReference type="PATRIC" id="fig|1656095.3.peg.292"/>
<evidence type="ECO:0000259" key="8">
    <source>
        <dbReference type="Pfam" id="PF00149"/>
    </source>
</evidence>
<comment type="function">
    <text evidence="7">SbcCD cleaves DNA hairpin structures. These structures can inhibit DNA replication and are intermediates in certain DNA recombination reactions. The complex acts as a 3'-&gt;5' double strand exonuclease that can open hairpins. It also has a 5' single-strand endonuclease activity.</text>
</comment>
<accession>A0A0J8VSZ8</accession>
<dbReference type="PANTHER" id="PTHR30337">
    <property type="entry name" value="COMPONENT OF ATP-DEPENDENT DSDNA EXONUCLEASE"/>
    <property type="match status" value="1"/>
</dbReference>
<feature type="domain" description="Nuclease SbcCD subunit D C-terminal" evidence="9">
    <location>
        <begin position="280"/>
        <end position="377"/>
    </location>
</feature>
<dbReference type="GO" id="GO:0006310">
    <property type="term" value="P:DNA recombination"/>
    <property type="evidence" value="ECO:0007669"/>
    <property type="project" value="UniProtKB-KW"/>
</dbReference>
<evidence type="ECO:0000259" key="9">
    <source>
        <dbReference type="Pfam" id="PF12320"/>
    </source>
</evidence>
<proteinExistence type="inferred from homology"/>